<dbReference type="InterPro" id="IPR014917">
    <property type="entry name" value="DUF1800"/>
</dbReference>
<sequence>MFLPGPRRLCACATAVLAPLYCTAETVVLWQDDGNGFHVDNDYTNKDYESSYGGLKTVSAGTIVADPTNGNHGGVHELRMNGDAGTNSTEWGGLRVSSSPYSIGSNRVWDNRIVPGETTFRFTGQFYIPNGTTMAGNDTVYLLLRFFAANGEFSDQQFVGMVSSQYNANDDGYWIYAELEGVVPDVNGLGAPIAEIEPHVPFSDYQSNAGSGVFVYLDNIKLTVDIPAGPTLPPHAVITDPGAFDDDGNGYPDLWEFIYGAASLDPAGDADGDGVSNAKEAEAFTNPLDGHSRLALGLGTDVNGDLELIWPDVDERPFIVEASADLGQTDPWTEVVLSPTVLDGDNYAGIATGDKLFYRAKPTQNDGDADNVPDWMERYFGFSYGSGGSTSSGTSKSYDTTGDGSPDTTLSGDLASLNEIYGAPDSTKQLTEAQAARFLMQSTFGPRYSDIQYLKQVGIEAWIDEQVGLQPTLTRPYIELLKADHEAGELNPANLDPEYGDYPHSDFVRGLNFTTGWARATVGGQDQLRQRVAWSLSQILVASSAATGLGNQPRAVADYYDQFIDEAFGNYEDLLLQVSLHPLMGHYLSSIGNQKADVSIERYPDENYAREIMQLFSIGLWELNLDGTQKLDGQGEPIPTYGNAEITELARVFTGVNFASSNFGGGWKDDGYYMTTPMKLFASDHDFDAKTLVTGHVIPARAATDANALQDVEDAVYHLVRHPNTAPFVCRQLIQFMVTDNPTPAYVERVATVFQNNGSGVVGDMEAVVRAILMDDEARNPLEHLGTEHFGHLREPTIRAMHQARVQQLDRFPNLLWWDWGNYVADSLQNPMGAPSVFNYFRPDFRMRGQIAEKELDSPVFGITDSYAAIAFPNRLWTLTTNGFKYSNYDFPPDWSQLEPLANDIPALLDRTSLLFCAGTLSAGSREILTTVLESTTDTEERIELAVYLTLISPEGACLK</sequence>
<dbReference type="Proteomes" id="UP000000925">
    <property type="component" value="Chromosome"/>
</dbReference>
<evidence type="ECO:0008006" key="5">
    <source>
        <dbReference type="Google" id="ProtNLM"/>
    </source>
</evidence>
<dbReference type="KEGG" id="caa:Caka_0982"/>
<accession>D5ER11</accession>
<name>D5ER11_CORAD</name>
<dbReference type="AlphaFoldDB" id="D5ER11"/>
<dbReference type="RefSeq" id="WP_013042728.1">
    <property type="nucleotide sequence ID" value="NC_014008.1"/>
</dbReference>
<keyword evidence="4" id="KW-1185">Reference proteome</keyword>
<dbReference type="eggNOG" id="COG5267">
    <property type="taxonomic scope" value="Bacteria"/>
</dbReference>
<dbReference type="PANTHER" id="PTHR43737">
    <property type="entry name" value="BLL7424 PROTEIN"/>
    <property type="match status" value="1"/>
</dbReference>
<proteinExistence type="predicted"/>
<dbReference type="PANTHER" id="PTHR43737:SF1">
    <property type="entry name" value="DUF1501 DOMAIN-CONTAINING PROTEIN"/>
    <property type="match status" value="1"/>
</dbReference>
<evidence type="ECO:0000256" key="1">
    <source>
        <dbReference type="SAM" id="MobiDB-lite"/>
    </source>
</evidence>
<evidence type="ECO:0000313" key="4">
    <source>
        <dbReference type="Proteomes" id="UP000000925"/>
    </source>
</evidence>
<dbReference type="Pfam" id="PF08811">
    <property type="entry name" value="DUF1800"/>
    <property type="match status" value="1"/>
</dbReference>
<evidence type="ECO:0000256" key="2">
    <source>
        <dbReference type="SAM" id="SignalP"/>
    </source>
</evidence>
<feature type="signal peptide" evidence="2">
    <location>
        <begin position="1"/>
        <end position="24"/>
    </location>
</feature>
<feature type="chain" id="PRO_5003070935" description="DUF1800 domain-containing protein" evidence="2">
    <location>
        <begin position="25"/>
        <end position="960"/>
    </location>
</feature>
<feature type="compositionally biased region" description="Low complexity" evidence="1">
    <location>
        <begin position="391"/>
        <end position="405"/>
    </location>
</feature>
<dbReference type="EMBL" id="CP001998">
    <property type="protein sequence ID" value="ADE54004.1"/>
    <property type="molecule type" value="Genomic_DNA"/>
</dbReference>
<reference evidence="3 4" key="1">
    <citation type="journal article" date="2010" name="Stand. Genomic Sci.">
        <title>Complete genome sequence of Coraliomargarita akajimensis type strain (04OKA010-24).</title>
        <authorList>
            <person name="Mavromatis K."/>
            <person name="Abt B."/>
            <person name="Brambilla E."/>
            <person name="Lapidus A."/>
            <person name="Copeland A."/>
            <person name="Deshpande S."/>
            <person name="Nolan M."/>
            <person name="Lucas S."/>
            <person name="Tice H."/>
            <person name="Cheng J.F."/>
            <person name="Han C."/>
            <person name="Detter J.C."/>
            <person name="Woyke T."/>
            <person name="Goodwin L."/>
            <person name="Pitluck S."/>
            <person name="Held B."/>
            <person name="Brettin T."/>
            <person name="Tapia R."/>
            <person name="Ivanova N."/>
            <person name="Mikhailova N."/>
            <person name="Pati A."/>
            <person name="Liolios K."/>
            <person name="Chen A."/>
            <person name="Palaniappan K."/>
            <person name="Land M."/>
            <person name="Hauser L."/>
            <person name="Chang Y.J."/>
            <person name="Jeffries C.D."/>
            <person name="Rohde M."/>
            <person name="Goker M."/>
            <person name="Bristow J."/>
            <person name="Eisen J.A."/>
            <person name="Markowitz V."/>
            <person name="Hugenholtz P."/>
            <person name="Klenk H.P."/>
            <person name="Kyrpides N.C."/>
        </authorList>
    </citation>
    <scope>NUCLEOTIDE SEQUENCE [LARGE SCALE GENOMIC DNA]</scope>
    <source>
        <strain evidence="4">DSM 45221 / IAM 15411 / JCM 23193 / KCTC 12865</strain>
    </source>
</reference>
<feature type="region of interest" description="Disordered" evidence="1">
    <location>
        <begin position="387"/>
        <end position="410"/>
    </location>
</feature>
<evidence type="ECO:0000313" key="3">
    <source>
        <dbReference type="EMBL" id="ADE54004.1"/>
    </source>
</evidence>
<dbReference type="STRING" id="583355.Caka_0982"/>
<protein>
    <recommendedName>
        <fullName evidence="5">DUF1800 domain-containing protein</fullName>
    </recommendedName>
</protein>
<keyword evidence="2" id="KW-0732">Signal</keyword>
<organism evidence="3 4">
    <name type="scientific">Coraliomargarita akajimensis (strain DSM 45221 / IAM 15411 / JCM 23193 / KCTC 12865 / 04OKA010-24)</name>
    <dbReference type="NCBI Taxonomy" id="583355"/>
    <lineage>
        <taxon>Bacteria</taxon>
        <taxon>Pseudomonadati</taxon>
        <taxon>Verrucomicrobiota</taxon>
        <taxon>Opitutia</taxon>
        <taxon>Puniceicoccales</taxon>
        <taxon>Coraliomargaritaceae</taxon>
        <taxon>Coraliomargarita</taxon>
    </lineage>
</organism>
<dbReference type="HOGENOM" id="CLU_307725_0_0_0"/>
<gene>
    <name evidence="3" type="ordered locus">Caka_0982</name>
</gene>